<evidence type="ECO:0000313" key="2">
    <source>
        <dbReference type="EMBL" id="APD75767.1"/>
    </source>
</evidence>
<protein>
    <submittedName>
        <fullName evidence="2">Variant surface glycoprotein 1125.5731</fullName>
    </submittedName>
</protein>
<reference evidence="2" key="1">
    <citation type="submission" date="2016-08" db="EMBL/GenBank/DDBJ databases">
        <title>VSG repertoire of Trypanosoma brucei EATRO 1125.</title>
        <authorList>
            <person name="Cross G.A."/>
        </authorList>
    </citation>
    <scope>NUCLEOTIDE SEQUENCE</scope>
    <source>
        <strain evidence="2">EATRO 1125</strain>
    </source>
</reference>
<dbReference type="AlphaFoldDB" id="A0A1J0RD17"/>
<sequence length="256" mass="27816">MSQKRADMFTNWSAIAINICTAASPHTTRAAGNTGDTAKEKIMTTCQKAAFTLKIGDTYERLVKEKADTASPLQKQATKKNIAAAAENDAEKTALLEILEKLATAAVFSNRDADEDSSARLLNATNKWRERGALLLGLLKQARLTRSNDDSLFRFASTTLFKLRTGTAKDKGTDCTEQLQKDADGDTVLKPQAYGKSGLKKLLYSTDVELEKLLQVVTATVRPAPHAQTLQAQELGNNGSPAATKSDRQLREAVSR</sequence>
<feature type="compositionally biased region" description="Basic and acidic residues" evidence="1">
    <location>
        <begin position="245"/>
        <end position="256"/>
    </location>
</feature>
<dbReference type="EMBL" id="KX701811">
    <property type="protein sequence ID" value="APD75767.1"/>
    <property type="molecule type" value="Genomic_DNA"/>
</dbReference>
<proteinExistence type="predicted"/>
<feature type="region of interest" description="Disordered" evidence="1">
    <location>
        <begin position="233"/>
        <end position="256"/>
    </location>
</feature>
<organism evidence="2">
    <name type="scientific">Trypanosoma brucei</name>
    <dbReference type="NCBI Taxonomy" id="5691"/>
    <lineage>
        <taxon>Eukaryota</taxon>
        <taxon>Discoba</taxon>
        <taxon>Euglenozoa</taxon>
        <taxon>Kinetoplastea</taxon>
        <taxon>Metakinetoplastina</taxon>
        <taxon>Trypanosomatida</taxon>
        <taxon>Trypanosomatidae</taxon>
        <taxon>Trypanosoma</taxon>
    </lineage>
</organism>
<name>A0A1J0RD17_9TRYP</name>
<accession>A0A1J0RD17</accession>
<evidence type="ECO:0000256" key="1">
    <source>
        <dbReference type="SAM" id="MobiDB-lite"/>
    </source>
</evidence>
<feature type="compositionally biased region" description="Polar residues" evidence="1">
    <location>
        <begin position="233"/>
        <end position="243"/>
    </location>
</feature>